<dbReference type="EMBL" id="QBKP01000026">
    <property type="protein sequence ID" value="PTX42667.1"/>
    <property type="molecule type" value="Genomic_DNA"/>
</dbReference>
<keyword evidence="2" id="KW-1185">Reference proteome</keyword>
<sequence>CLPFNVARAYDEAKGIDTPKIWTAQRDQQMWEALQG</sequence>
<feature type="non-terminal residue" evidence="1">
    <location>
        <position position="1"/>
    </location>
</feature>
<evidence type="ECO:0000313" key="2">
    <source>
        <dbReference type="Proteomes" id="UP000244224"/>
    </source>
</evidence>
<proteinExistence type="predicted"/>
<evidence type="ECO:0000313" key="1">
    <source>
        <dbReference type="EMBL" id="PTX42667.1"/>
    </source>
</evidence>
<reference evidence="1 2" key="1">
    <citation type="submission" date="2018-04" db="EMBL/GenBank/DDBJ databases">
        <title>Genomic Encyclopedia of Archaeal and Bacterial Type Strains, Phase II (KMG-II): from individual species to whole genera.</title>
        <authorList>
            <person name="Goeker M."/>
        </authorList>
    </citation>
    <scope>NUCLEOTIDE SEQUENCE [LARGE SCALE GENOMIC DNA]</scope>
    <source>
        <strain evidence="1 2">DSM 21823</strain>
    </source>
</reference>
<dbReference type="Proteomes" id="UP000244224">
    <property type="component" value="Unassembled WGS sequence"/>
</dbReference>
<name>A0A2T6AFV5_9RHOB</name>
<gene>
    <name evidence="1" type="ORF">C8N34_1261</name>
</gene>
<dbReference type="AlphaFoldDB" id="A0A2T6AFV5"/>
<protein>
    <submittedName>
        <fullName evidence="1">Uncharacterized protein</fullName>
    </submittedName>
</protein>
<accession>A0A2T6AFV5</accession>
<comment type="caution">
    <text evidence="1">The sequence shown here is derived from an EMBL/GenBank/DDBJ whole genome shotgun (WGS) entry which is preliminary data.</text>
</comment>
<organism evidence="1 2">
    <name type="scientific">Gemmobacter caeni</name>
    <dbReference type="NCBI Taxonomy" id="589035"/>
    <lineage>
        <taxon>Bacteria</taxon>
        <taxon>Pseudomonadati</taxon>
        <taxon>Pseudomonadota</taxon>
        <taxon>Alphaproteobacteria</taxon>
        <taxon>Rhodobacterales</taxon>
        <taxon>Paracoccaceae</taxon>
        <taxon>Gemmobacter</taxon>
    </lineage>
</organism>